<reference evidence="2" key="1">
    <citation type="journal article" date="2012" name="Proc. Natl. Acad. Sci. U.S.A.">
        <title>Antigenic diversity is generated by distinct evolutionary mechanisms in African trypanosome species.</title>
        <authorList>
            <person name="Jackson A.P."/>
            <person name="Berry A."/>
            <person name="Aslett M."/>
            <person name="Allison H.C."/>
            <person name="Burton P."/>
            <person name="Vavrova-Anderson J."/>
            <person name="Brown R."/>
            <person name="Browne H."/>
            <person name="Corton N."/>
            <person name="Hauser H."/>
            <person name="Gamble J."/>
            <person name="Gilderthorp R."/>
            <person name="Marcello L."/>
            <person name="McQuillan J."/>
            <person name="Otto T.D."/>
            <person name="Quail M.A."/>
            <person name="Sanders M.J."/>
            <person name="van Tonder A."/>
            <person name="Ginger M.L."/>
            <person name="Field M.C."/>
            <person name="Barry J.D."/>
            <person name="Hertz-Fowler C."/>
            <person name="Berriman M."/>
        </authorList>
    </citation>
    <scope>NUCLEOTIDE SEQUENCE</scope>
    <source>
        <strain evidence="2">IL3000</strain>
    </source>
</reference>
<accession>G0USQ2</accession>
<sequence length="117" mass="13029">MRRKRGKNVSWAVRATSPADVYLNVALGLVGSHRPPRRITRKTATSSGNKGGPRTPKPRVERLPERTKAWPPRHTQKEAGHTGFLWKTGQPEDGKAAEESPESRGLRRQSSISQVNQ</sequence>
<evidence type="ECO:0000256" key="1">
    <source>
        <dbReference type="SAM" id="MobiDB-lite"/>
    </source>
</evidence>
<feature type="compositionally biased region" description="Basic and acidic residues" evidence="1">
    <location>
        <begin position="90"/>
        <end position="105"/>
    </location>
</feature>
<feature type="region of interest" description="Disordered" evidence="1">
    <location>
        <begin position="31"/>
        <end position="117"/>
    </location>
</feature>
<evidence type="ECO:0000313" key="2">
    <source>
        <dbReference type="EMBL" id="CCC92415.1"/>
    </source>
</evidence>
<organism evidence="2">
    <name type="scientific">Trypanosoma congolense (strain IL3000)</name>
    <dbReference type="NCBI Taxonomy" id="1068625"/>
    <lineage>
        <taxon>Eukaryota</taxon>
        <taxon>Discoba</taxon>
        <taxon>Euglenozoa</taxon>
        <taxon>Kinetoplastea</taxon>
        <taxon>Metakinetoplastina</taxon>
        <taxon>Trypanosomatida</taxon>
        <taxon>Trypanosomatidae</taxon>
        <taxon>Trypanosoma</taxon>
        <taxon>Nannomonas</taxon>
    </lineage>
</organism>
<proteinExistence type="predicted"/>
<protein>
    <submittedName>
        <fullName evidence="2">Uncharacterized protein</fullName>
    </submittedName>
</protein>
<feature type="compositionally biased region" description="Basic and acidic residues" evidence="1">
    <location>
        <begin position="58"/>
        <end position="68"/>
    </location>
</feature>
<dbReference type="EMBL" id="HE575321">
    <property type="protein sequence ID" value="CCC92415.1"/>
    <property type="molecule type" value="Genomic_DNA"/>
</dbReference>
<gene>
    <name evidence="2" type="ORF">TCIL3000_8_6420</name>
</gene>
<dbReference type="AlphaFoldDB" id="G0USQ2"/>
<name>G0USQ2_TRYCI</name>
<feature type="compositionally biased region" description="Polar residues" evidence="1">
    <location>
        <begin position="108"/>
        <end position="117"/>
    </location>
</feature>